<name>A0ACB8V6D8_9EURO</name>
<organism evidence="1">
    <name type="scientific">Ophidiomyces ophidiicola</name>
    <dbReference type="NCBI Taxonomy" id="1387563"/>
    <lineage>
        <taxon>Eukaryota</taxon>
        <taxon>Fungi</taxon>
        <taxon>Dikarya</taxon>
        <taxon>Ascomycota</taxon>
        <taxon>Pezizomycotina</taxon>
        <taxon>Eurotiomycetes</taxon>
        <taxon>Eurotiomycetidae</taxon>
        <taxon>Onygenales</taxon>
        <taxon>Onygenaceae</taxon>
        <taxon>Ophidiomyces</taxon>
    </lineage>
</organism>
<comment type="caution">
    <text evidence="1">The sequence shown here is derived from an EMBL/GenBank/DDBJ whole genome shotgun (WGS) entry which is preliminary data.</text>
</comment>
<accession>A0ACB8V6D8</accession>
<dbReference type="EMBL" id="JALBCA010000002">
    <property type="protein sequence ID" value="KAI2393543.1"/>
    <property type="molecule type" value="Genomic_DNA"/>
</dbReference>
<sequence length="138" mass="16100">MPPNKDRLYIALFAHSRPDAYHWAFLVSPKENSNSNYQTIQYHATNRIQLRDGMMKATWELERVQLGKSEPVRLLARILIGKVERSRDELDKSLESVAVVQDDPNWRCRTWAEHALTQLGKDKILSKVQHEEYPGTTR</sequence>
<proteinExistence type="predicted"/>
<gene>
    <name evidence="1" type="ORF">LOY88_000143</name>
</gene>
<reference evidence="1" key="1">
    <citation type="journal article" date="2022" name="bioRxiv">
        <title>Population genetic analysis of Ophidiomyces ophidiicola, the causative agent of snake fungal disease, indicates recent introductions to the USA.</title>
        <authorList>
            <person name="Ladner J.T."/>
            <person name="Palmer J.M."/>
            <person name="Ettinger C.L."/>
            <person name="Stajich J.E."/>
            <person name="Farrell T.M."/>
            <person name="Glorioso B.M."/>
            <person name="Lawson B."/>
            <person name="Price S.J."/>
            <person name="Stengle A.G."/>
            <person name="Grear D.A."/>
            <person name="Lorch J.M."/>
        </authorList>
    </citation>
    <scope>NUCLEOTIDE SEQUENCE</scope>
    <source>
        <strain evidence="1">NWHC 24266-5</strain>
    </source>
</reference>
<protein>
    <submittedName>
        <fullName evidence="1">Uncharacterized protein</fullName>
    </submittedName>
</protein>
<evidence type="ECO:0000313" key="1">
    <source>
        <dbReference type="EMBL" id="KAI2393543.1"/>
    </source>
</evidence>